<evidence type="ECO:0000256" key="4">
    <source>
        <dbReference type="ARBA" id="ARBA00022723"/>
    </source>
</evidence>
<comment type="similarity">
    <text evidence="2">Belongs to the peptidase M20A family.</text>
</comment>
<keyword evidence="6" id="KW-0862">Zinc</keyword>
<keyword evidence="10" id="KW-1185">Reference proteome</keyword>
<evidence type="ECO:0000256" key="2">
    <source>
        <dbReference type="ARBA" id="ARBA00006247"/>
    </source>
</evidence>
<dbReference type="GO" id="GO:0016805">
    <property type="term" value="F:dipeptidase activity"/>
    <property type="evidence" value="ECO:0007669"/>
    <property type="project" value="UniProtKB-KW"/>
</dbReference>
<dbReference type="Proteomes" id="UP001209318">
    <property type="component" value="Unassembled WGS sequence"/>
</dbReference>
<comment type="cofactor">
    <cofactor evidence="1">
        <name>Zn(2+)</name>
        <dbReference type="ChEBI" id="CHEBI:29105"/>
    </cofactor>
</comment>
<dbReference type="InterPro" id="IPR036264">
    <property type="entry name" value="Bact_exopeptidase_dim_dom"/>
</dbReference>
<keyword evidence="8" id="KW-0482">Metalloprotease</keyword>
<keyword evidence="5 9" id="KW-0378">Hydrolase</keyword>
<evidence type="ECO:0000256" key="1">
    <source>
        <dbReference type="ARBA" id="ARBA00001947"/>
    </source>
</evidence>
<dbReference type="PANTHER" id="PTHR43808">
    <property type="entry name" value="ACETYLORNITHINE DEACETYLASE"/>
    <property type="match status" value="1"/>
</dbReference>
<dbReference type="CDD" id="cd03888">
    <property type="entry name" value="M20_PepV"/>
    <property type="match status" value="1"/>
</dbReference>
<comment type="caution">
    <text evidence="9">The sequence shown here is derived from an EMBL/GenBank/DDBJ whole genome shotgun (WGS) entry which is preliminary data.</text>
</comment>
<gene>
    <name evidence="9" type="primary">pepV</name>
    <name evidence="9" type="ORF">OEV98_11860</name>
</gene>
<dbReference type="Gene3D" id="3.40.630.10">
    <property type="entry name" value="Zn peptidases"/>
    <property type="match status" value="1"/>
</dbReference>
<evidence type="ECO:0000313" key="10">
    <source>
        <dbReference type="Proteomes" id="UP001209318"/>
    </source>
</evidence>
<dbReference type="InterPro" id="IPR002933">
    <property type="entry name" value="Peptidase_M20"/>
</dbReference>
<reference evidence="9" key="1">
    <citation type="submission" date="2022-10" db="EMBL/GenBank/DDBJ databases">
        <title>Description of Fervidibacillus gen. nov. in the family Fervidibacillaceae fam. nov. with two species, Fervidibacillus albus sp. nov., and Fervidibacillus halotolerans sp. nov., isolated from tidal flat sediments.</title>
        <authorList>
            <person name="Kwon K.K."/>
            <person name="Yang S.-H."/>
        </authorList>
    </citation>
    <scope>NUCLEOTIDE SEQUENCE</scope>
    <source>
        <strain evidence="9">JCM 19140</strain>
    </source>
</reference>
<dbReference type="NCBIfam" id="NF005591">
    <property type="entry name" value="PRK07318.1"/>
    <property type="match status" value="1"/>
</dbReference>
<dbReference type="EMBL" id="JAOUSF010000003">
    <property type="protein sequence ID" value="MCU9614257.1"/>
    <property type="molecule type" value="Genomic_DNA"/>
</dbReference>
<dbReference type="AlphaFoldDB" id="A0AAE3ITS8"/>
<keyword evidence="4" id="KW-0479">Metal-binding</keyword>
<dbReference type="GO" id="GO:0008777">
    <property type="term" value="F:acetylornithine deacetylase activity"/>
    <property type="evidence" value="ECO:0007669"/>
    <property type="project" value="TreeGrafter"/>
</dbReference>
<keyword evidence="7 9" id="KW-0224">Dipeptidase</keyword>
<name>A0AAE3ITS8_9BACI</name>
<dbReference type="GO" id="GO:0008270">
    <property type="term" value="F:zinc ion binding"/>
    <property type="evidence" value="ECO:0007669"/>
    <property type="project" value="InterPro"/>
</dbReference>
<protein>
    <submittedName>
        <fullName evidence="9">Dipeptidase PepV</fullName>
        <ecNumber evidence="9">3.4.13.-</ecNumber>
    </submittedName>
</protein>
<evidence type="ECO:0000256" key="3">
    <source>
        <dbReference type="ARBA" id="ARBA00022670"/>
    </source>
</evidence>
<dbReference type="GO" id="GO:0006526">
    <property type="term" value="P:L-arginine biosynthetic process"/>
    <property type="evidence" value="ECO:0007669"/>
    <property type="project" value="TreeGrafter"/>
</dbReference>
<evidence type="ECO:0000256" key="7">
    <source>
        <dbReference type="ARBA" id="ARBA00022997"/>
    </source>
</evidence>
<dbReference type="SUPFAM" id="SSF55031">
    <property type="entry name" value="Bacterial exopeptidase dimerisation domain"/>
    <property type="match status" value="1"/>
</dbReference>
<dbReference type="EC" id="3.4.13.-" evidence="9"/>
<evidence type="ECO:0000256" key="8">
    <source>
        <dbReference type="ARBA" id="ARBA00023049"/>
    </source>
</evidence>
<dbReference type="Pfam" id="PF01546">
    <property type="entry name" value="Peptidase_M20"/>
    <property type="match status" value="1"/>
</dbReference>
<dbReference type="GO" id="GO:0008237">
    <property type="term" value="F:metallopeptidase activity"/>
    <property type="evidence" value="ECO:0007669"/>
    <property type="project" value="UniProtKB-KW"/>
</dbReference>
<dbReference type="Gene3D" id="3.30.70.360">
    <property type="match status" value="2"/>
</dbReference>
<dbReference type="GO" id="GO:0006508">
    <property type="term" value="P:proteolysis"/>
    <property type="evidence" value="ECO:0007669"/>
    <property type="project" value="UniProtKB-KW"/>
</dbReference>
<dbReference type="SUPFAM" id="SSF53187">
    <property type="entry name" value="Zn-dependent exopeptidases"/>
    <property type="match status" value="1"/>
</dbReference>
<proteinExistence type="inferred from homology"/>
<organism evidence="9 10">
    <name type="scientific">Perspicuibacillus lycopersici</name>
    <dbReference type="NCBI Taxonomy" id="1325689"/>
    <lineage>
        <taxon>Bacteria</taxon>
        <taxon>Bacillati</taxon>
        <taxon>Bacillota</taxon>
        <taxon>Bacilli</taxon>
        <taxon>Bacillales</taxon>
        <taxon>Bacillaceae</taxon>
        <taxon>Perspicuibacillus</taxon>
    </lineage>
</organism>
<dbReference type="RefSeq" id="WP_263073497.1">
    <property type="nucleotide sequence ID" value="NZ_JAOUSF010000003.1"/>
</dbReference>
<dbReference type="NCBIfam" id="TIGR01887">
    <property type="entry name" value="dipeptidaselike"/>
    <property type="match status" value="1"/>
</dbReference>
<sequence>MAEINWMEEVQKRKEQLLADTIGLLKIKSVLDEEHATEDAPLGIGVRDALLYMLSKGDKSGFTTKNLDNLAGHIEFGSGEELIGVLCHVDVVPEGDGWSTDPYSGEIKDGKIFARGALDDKGPTMAAFYAVKILKELGLSLSKRVRIIIGTDEESNWRCVKHYFEHEEMPSSGFAPDADFPIINAEKGISSMDLLYKKENNSIAEAAYIVESFTAGRRYNMVPDYADAVLATNLAEINGLKEQFQQYIQSHQLQGRIEEVNGKIQLAVEGISAHAMEPDNGKNAGIYLAAFLSNQKLDKASKGYFTFINETFFGDTRGKNLQVAYADDISGELTVNAAIFSYHSKEGGKIGINFRYPVTFNMEKGKETIEKLVQTKGFTIGSFSDSKPHHVDKNNPLIKTLQKVYEEQTGEKAELLSIGGGTYARSLTSGVAFGPLFPGKPDVAHQKDEYIEIADLLKATAIYAQAIYELGK</sequence>
<keyword evidence="3" id="KW-0645">Protease</keyword>
<evidence type="ECO:0000256" key="5">
    <source>
        <dbReference type="ARBA" id="ARBA00022801"/>
    </source>
</evidence>
<evidence type="ECO:0000313" key="9">
    <source>
        <dbReference type="EMBL" id="MCU9614257.1"/>
    </source>
</evidence>
<dbReference type="InterPro" id="IPR010964">
    <property type="entry name" value="M20A_pepV-rel"/>
</dbReference>
<dbReference type="InterPro" id="IPR050072">
    <property type="entry name" value="Peptidase_M20A"/>
</dbReference>
<evidence type="ECO:0000256" key="6">
    <source>
        <dbReference type="ARBA" id="ARBA00022833"/>
    </source>
</evidence>
<accession>A0AAE3ITS8</accession>
<dbReference type="PANTHER" id="PTHR43808:SF31">
    <property type="entry name" value="N-ACETYL-L-CITRULLINE DEACETYLASE"/>
    <property type="match status" value="1"/>
</dbReference>